<protein>
    <submittedName>
        <fullName evidence="3">Integraal membrane protein</fullName>
    </submittedName>
</protein>
<keyword evidence="1" id="KW-0472">Membrane</keyword>
<evidence type="ECO:0000256" key="1">
    <source>
        <dbReference type="SAM" id="Phobius"/>
    </source>
</evidence>
<dbReference type="AlphaFoldDB" id="A0A0J1B463"/>
<proteinExistence type="predicted"/>
<feature type="transmembrane region" description="Helical" evidence="1">
    <location>
        <begin position="256"/>
        <end position="278"/>
    </location>
</feature>
<keyword evidence="4" id="KW-1185">Reference proteome</keyword>
<name>A0A0J1B463_RHOIS</name>
<feature type="domain" description="DUF1206" evidence="2">
    <location>
        <begin position="116"/>
        <end position="182"/>
    </location>
</feature>
<comment type="caution">
    <text evidence="3">The sequence shown here is derived from an EMBL/GenBank/DDBJ whole genome shotgun (WGS) entry which is preliminary data.</text>
</comment>
<dbReference type="PATRIC" id="fig|595434.4.peg.6078"/>
<keyword evidence="1" id="KW-1133">Transmembrane helix</keyword>
<feature type="transmembrane region" description="Helical" evidence="1">
    <location>
        <begin position="77"/>
        <end position="95"/>
    </location>
</feature>
<feature type="transmembrane region" description="Helical" evidence="1">
    <location>
        <begin position="209"/>
        <end position="226"/>
    </location>
</feature>
<organism evidence="3 4">
    <name type="scientific">Rhodopirellula islandica</name>
    <dbReference type="NCBI Taxonomy" id="595434"/>
    <lineage>
        <taxon>Bacteria</taxon>
        <taxon>Pseudomonadati</taxon>
        <taxon>Planctomycetota</taxon>
        <taxon>Planctomycetia</taxon>
        <taxon>Pirellulales</taxon>
        <taxon>Pirellulaceae</taxon>
        <taxon>Rhodopirellula</taxon>
    </lineage>
</organism>
<accession>A0A0J1B463</accession>
<dbReference type="STRING" id="595434.RISK_006394"/>
<feature type="transmembrane region" description="Helical" evidence="1">
    <location>
        <begin position="39"/>
        <end position="57"/>
    </location>
</feature>
<dbReference type="OrthoDB" id="5702018at2"/>
<keyword evidence="1" id="KW-0812">Transmembrane</keyword>
<reference evidence="3" key="1">
    <citation type="submission" date="2015-05" db="EMBL/GenBank/DDBJ databases">
        <title>Permanent draft genome of Rhodopirellula islandicus K833.</title>
        <authorList>
            <person name="Kizina J."/>
            <person name="Richter M."/>
            <person name="Glockner F.O."/>
            <person name="Harder J."/>
        </authorList>
    </citation>
    <scope>NUCLEOTIDE SEQUENCE [LARGE SCALE GENOMIC DNA]</scope>
    <source>
        <strain evidence="3">K833</strain>
    </source>
</reference>
<evidence type="ECO:0000313" key="3">
    <source>
        <dbReference type="EMBL" id="KLU01547.1"/>
    </source>
</evidence>
<dbReference type="RefSeq" id="WP_047817233.1">
    <property type="nucleotide sequence ID" value="NZ_LECT01000053.1"/>
</dbReference>
<feature type="domain" description="DUF1206" evidence="2">
    <location>
        <begin position="32"/>
        <end position="98"/>
    </location>
</feature>
<gene>
    <name evidence="3" type="ORF">RISK_006394</name>
</gene>
<evidence type="ECO:0000259" key="2">
    <source>
        <dbReference type="Pfam" id="PF06724"/>
    </source>
</evidence>
<dbReference type="InterPro" id="IPR009597">
    <property type="entry name" value="DUF1206"/>
</dbReference>
<feature type="domain" description="DUF1206" evidence="2">
    <location>
        <begin position="209"/>
        <end position="279"/>
    </location>
</feature>
<dbReference type="EMBL" id="LECT01000053">
    <property type="protein sequence ID" value="KLU01547.1"/>
    <property type="molecule type" value="Genomic_DNA"/>
</dbReference>
<feature type="transmembrane region" description="Helical" evidence="1">
    <location>
        <begin position="161"/>
        <end position="179"/>
    </location>
</feature>
<evidence type="ECO:0000313" key="4">
    <source>
        <dbReference type="Proteomes" id="UP000036367"/>
    </source>
</evidence>
<dbReference type="Proteomes" id="UP000036367">
    <property type="component" value="Unassembled WGS sequence"/>
</dbReference>
<dbReference type="Pfam" id="PF06724">
    <property type="entry name" value="DUF1206"/>
    <property type="match status" value="3"/>
</dbReference>
<sequence length="285" mass="29985">MSANTTSRFSWRGFQEARLPQVPSWVETLGRAGHIAKGVVYFIVGFLAFRVTIGAGGEVGGARNAIREIGEQPYGKLMLGLVAIGLLGYTAWRWVQAIQDTEGAGTEAKGLVKRTGYAISGVAYAVLGSYAGSLSLGWVGGPSSGQSSKASFLLDSMPGRIVLGAAGAITIGVGIYFAVKGYHAKFMTKYQLAEMGDAFRTTALHAGRIGLITRGIAFVIIGYFLAQSAWQGTGNGEIAGMGDALSAIASQTYGRILLGVVGFGLMAYAVHMFLLGCYRRFNVAN</sequence>
<feature type="transmembrane region" description="Helical" evidence="1">
    <location>
        <begin position="116"/>
        <end position="141"/>
    </location>
</feature>